<name>A0ABR6VGE6_9FIRM</name>
<evidence type="ECO:0000256" key="10">
    <source>
        <dbReference type="ARBA" id="ARBA00030945"/>
    </source>
</evidence>
<dbReference type="InterPro" id="IPR043129">
    <property type="entry name" value="ATPase_NBD"/>
</dbReference>
<dbReference type="RefSeq" id="WP_186502420.1">
    <property type="nucleotide sequence ID" value="NZ_JACOGK010000006.1"/>
</dbReference>
<proteinExistence type="inferred from homology"/>
<evidence type="ECO:0000256" key="2">
    <source>
        <dbReference type="ARBA" id="ARBA00007381"/>
    </source>
</evidence>
<dbReference type="Pfam" id="PF00012">
    <property type="entry name" value="HSP70"/>
    <property type="match status" value="1"/>
</dbReference>
<evidence type="ECO:0000256" key="7">
    <source>
        <dbReference type="ARBA" id="ARBA00023016"/>
    </source>
</evidence>
<evidence type="ECO:0000256" key="5">
    <source>
        <dbReference type="ARBA" id="ARBA00022741"/>
    </source>
</evidence>
<keyword evidence="5" id="KW-0547">Nucleotide-binding</keyword>
<evidence type="ECO:0000313" key="13">
    <source>
        <dbReference type="Proteomes" id="UP000606870"/>
    </source>
</evidence>
<evidence type="ECO:0000256" key="9">
    <source>
        <dbReference type="ARBA" id="ARBA00030019"/>
    </source>
</evidence>
<organism evidence="12 13">
    <name type="scientific">Megasphaera hominis</name>
    <dbReference type="NCBI Taxonomy" id="159836"/>
    <lineage>
        <taxon>Bacteria</taxon>
        <taxon>Bacillati</taxon>
        <taxon>Bacillota</taxon>
        <taxon>Negativicutes</taxon>
        <taxon>Veillonellales</taxon>
        <taxon>Veillonellaceae</taxon>
        <taxon>Megasphaera</taxon>
    </lineage>
</organism>
<dbReference type="EMBL" id="JACOGK010000006">
    <property type="protein sequence ID" value="MBC3536261.1"/>
    <property type="molecule type" value="Genomic_DNA"/>
</dbReference>
<dbReference type="InterPro" id="IPR013126">
    <property type="entry name" value="Hsp_70_fam"/>
</dbReference>
<dbReference type="Gene3D" id="3.90.640.10">
    <property type="entry name" value="Actin, Chain A, domain 4"/>
    <property type="match status" value="1"/>
</dbReference>
<evidence type="ECO:0000256" key="3">
    <source>
        <dbReference type="ARBA" id="ARBA00014415"/>
    </source>
</evidence>
<accession>A0ABR6VGE6</accession>
<evidence type="ECO:0000256" key="8">
    <source>
        <dbReference type="ARBA" id="ARBA00023186"/>
    </source>
</evidence>
<gene>
    <name evidence="12" type="ORF">H8J70_03210</name>
</gene>
<comment type="similarity">
    <text evidence="2">Belongs to the heat shock protein 70 family.</text>
</comment>
<keyword evidence="6" id="KW-0067">ATP-binding</keyword>
<dbReference type="PROSITE" id="PS00297">
    <property type="entry name" value="HSP70_1"/>
    <property type="match status" value="1"/>
</dbReference>
<keyword evidence="13" id="KW-1185">Reference proteome</keyword>
<keyword evidence="8" id="KW-0143">Chaperone</keyword>
<dbReference type="Proteomes" id="UP000606870">
    <property type="component" value="Unassembled WGS sequence"/>
</dbReference>
<dbReference type="Gene3D" id="3.30.420.40">
    <property type="match status" value="2"/>
</dbReference>
<dbReference type="PRINTS" id="PR00301">
    <property type="entry name" value="HEATSHOCK70"/>
</dbReference>
<sequence length="829" mass="91160">MAIYVGIDLGTTNSAICTYDGKETKVWKSSEQNDVTPSAIYIDRRGNTQYGLRAYNAASQAPGYAATLFKRFMGTSTLIEFPAVKITKTPEECSSEILKVLYGYLSGKVAADEIKGVVITVPAAFNQMQKNATMKAAGLAGFRNVSLMQEPVAAVMKIMQQENSDGTFLVYDLGGGTLDIAIAESVAGRVNLIAHGGIAMCGGRDFDRTLVDNVVKPWLREHFSLADDQVQRQDTRLMRMAAWAAEKAKMELSSSDSAIISLSEMELNVRDLDDNEIYLDIPIDREQYDGLIEKRLMESVEATRETISKAGLKPQDIAKIVFIGGPTNYKPLRDKVSFELGIPGSTDVNPMTAVAEGASIFAESIDWDSLEHGRKGNKGKMNTGGGLDVQFVYIARTSDSKTKIAVKFAQAEPKNMQFQIDSLDTGWSSGRYPLENGKIMEVPLSEAGENTFKVFVFGSGGEIVPIKNDNIVITKTAATIVGIPASHSIAAIVLNKIGGDQVLDYLVKAGESLPKTGQKIYRAGETLKAGSAKALNFNLVEGDIEYPVTDNRPIGYLQISGNDFEDDIIPAGAELEFNYQIMDSGNLVVSVSVPSIGITFETKNFYTTAGKTPDFSQTSEQVNRDALELLDRISNMEEAVVDPALSEAKDKANEALFLNQKGESAEAIGEAWNKIYEVKRLLSKTRERNLKAIRQGELERQLAIYEESAKPYATAVELARYEGLRHNAGKCIDKNDSEFELTLAKIHDEIFTILWRQDWFVIDLFNHFAGHPAGCQDMQRFQELVAEGQRLKQADRIADLKRVLAEMVSLAYNFDNTGDIRSLVNIIRG</sequence>
<reference evidence="12 13" key="1">
    <citation type="submission" date="2020-08" db="EMBL/GenBank/DDBJ databases">
        <authorList>
            <person name="Liu C."/>
            <person name="Sun Q."/>
        </authorList>
    </citation>
    <scope>NUCLEOTIDE SEQUENCE [LARGE SCALE GENOMIC DNA]</scope>
    <source>
        <strain evidence="12 13">NSJ-59</strain>
    </source>
</reference>
<dbReference type="CDD" id="cd24029">
    <property type="entry name" value="ASKHA_NBD_HSP70_DnaK_HscA_HscC"/>
    <property type="match status" value="1"/>
</dbReference>
<dbReference type="InterPro" id="IPR018181">
    <property type="entry name" value="Heat_shock_70_CS"/>
</dbReference>
<evidence type="ECO:0000313" key="12">
    <source>
        <dbReference type="EMBL" id="MBC3536261.1"/>
    </source>
</evidence>
<keyword evidence="7" id="KW-0346">Stress response</keyword>
<evidence type="ECO:0000256" key="4">
    <source>
        <dbReference type="ARBA" id="ARBA00017249"/>
    </source>
</evidence>
<comment type="function">
    <text evidence="1">Acts as a chaperone.</text>
</comment>
<dbReference type="SUPFAM" id="SSF53067">
    <property type="entry name" value="Actin-like ATPase domain"/>
    <property type="match status" value="2"/>
</dbReference>
<evidence type="ECO:0000256" key="11">
    <source>
        <dbReference type="ARBA" id="ARBA00033103"/>
    </source>
</evidence>
<evidence type="ECO:0000256" key="6">
    <source>
        <dbReference type="ARBA" id="ARBA00022840"/>
    </source>
</evidence>
<comment type="caution">
    <text evidence="12">The sequence shown here is derived from an EMBL/GenBank/DDBJ whole genome shotgun (WGS) entry which is preliminary data.</text>
</comment>
<evidence type="ECO:0000256" key="1">
    <source>
        <dbReference type="ARBA" id="ARBA00002290"/>
    </source>
</evidence>
<protein>
    <recommendedName>
        <fullName evidence="3">Chaperone protein DnaK</fullName>
    </recommendedName>
    <alternativeName>
        <fullName evidence="4">Chaperone protein dnaK</fullName>
    </alternativeName>
    <alternativeName>
        <fullName evidence="11">HSP70</fullName>
    </alternativeName>
    <alternativeName>
        <fullName evidence="10">Heat shock 70 kDa protein</fullName>
    </alternativeName>
    <alternativeName>
        <fullName evidence="9">Heat shock protein 70</fullName>
    </alternativeName>
</protein>
<dbReference type="PANTHER" id="PTHR19375">
    <property type="entry name" value="HEAT SHOCK PROTEIN 70KDA"/>
    <property type="match status" value="1"/>
</dbReference>